<reference evidence="2 3" key="1">
    <citation type="submission" date="2019-03" db="EMBL/GenBank/DDBJ databases">
        <title>This is whole genome sequence of Paenibacillus sp MS74 strain.</title>
        <authorList>
            <person name="Trinh H.N."/>
        </authorList>
    </citation>
    <scope>NUCLEOTIDE SEQUENCE [LARGE SCALE GENOMIC DNA]</scope>
    <source>
        <strain evidence="2 3">MS74</strain>
    </source>
</reference>
<evidence type="ECO:0000313" key="3">
    <source>
        <dbReference type="Proteomes" id="UP000295636"/>
    </source>
</evidence>
<organism evidence="2 3">
    <name type="scientific">Paenibacillus piri</name>
    <dbReference type="NCBI Taxonomy" id="2547395"/>
    <lineage>
        <taxon>Bacteria</taxon>
        <taxon>Bacillati</taxon>
        <taxon>Bacillota</taxon>
        <taxon>Bacilli</taxon>
        <taxon>Bacillales</taxon>
        <taxon>Paenibacillaceae</taxon>
        <taxon>Paenibacillus</taxon>
    </lineage>
</organism>
<dbReference type="Proteomes" id="UP000295636">
    <property type="component" value="Unassembled WGS sequence"/>
</dbReference>
<dbReference type="OrthoDB" id="9795467at2"/>
<protein>
    <submittedName>
        <fullName evidence="2">ABC transporter substrate-binding protein</fullName>
    </submittedName>
</protein>
<dbReference type="Gene3D" id="3.40.190.10">
    <property type="entry name" value="Periplasmic binding protein-like II"/>
    <property type="match status" value="2"/>
</dbReference>
<evidence type="ECO:0000256" key="1">
    <source>
        <dbReference type="SAM" id="SignalP"/>
    </source>
</evidence>
<dbReference type="CDD" id="cd14748">
    <property type="entry name" value="PBP2_UgpB"/>
    <property type="match status" value="1"/>
</dbReference>
<dbReference type="AlphaFoldDB" id="A0A4R5KS45"/>
<dbReference type="RefSeq" id="WP_133226927.1">
    <property type="nucleotide sequence ID" value="NZ_SMRT01000003.1"/>
</dbReference>
<comment type="caution">
    <text evidence="2">The sequence shown here is derived from an EMBL/GenBank/DDBJ whole genome shotgun (WGS) entry which is preliminary data.</text>
</comment>
<keyword evidence="3" id="KW-1185">Reference proteome</keyword>
<dbReference type="SUPFAM" id="SSF53850">
    <property type="entry name" value="Periplasmic binding protein-like II"/>
    <property type="match status" value="1"/>
</dbReference>
<dbReference type="PANTHER" id="PTHR43649">
    <property type="entry name" value="ARABINOSE-BINDING PROTEIN-RELATED"/>
    <property type="match status" value="1"/>
</dbReference>
<feature type="signal peptide" evidence="1">
    <location>
        <begin position="1"/>
        <end position="21"/>
    </location>
</feature>
<dbReference type="PANTHER" id="PTHR43649:SF12">
    <property type="entry name" value="DIACETYLCHITOBIOSE BINDING PROTEIN DASA"/>
    <property type="match status" value="1"/>
</dbReference>
<dbReference type="PROSITE" id="PS51257">
    <property type="entry name" value="PROKAR_LIPOPROTEIN"/>
    <property type="match status" value="1"/>
</dbReference>
<dbReference type="EMBL" id="SMRT01000003">
    <property type="protein sequence ID" value="TDF98663.1"/>
    <property type="molecule type" value="Genomic_DNA"/>
</dbReference>
<dbReference type="Pfam" id="PF01547">
    <property type="entry name" value="SBP_bac_1"/>
    <property type="match status" value="1"/>
</dbReference>
<dbReference type="InterPro" id="IPR050490">
    <property type="entry name" value="Bact_solute-bd_prot1"/>
</dbReference>
<evidence type="ECO:0000313" key="2">
    <source>
        <dbReference type="EMBL" id="TDF98663.1"/>
    </source>
</evidence>
<proteinExistence type="predicted"/>
<gene>
    <name evidence="2" type="ORF">E1757_08985</name>
</gene>
<dbReference type="InterPro" id="IPR006059">
    <property type="entry name" value="SBP"/>
</dbReference>
<name>A0A4R5KS45_9BACL</name>
<keyword evidence="1" id="KW-0732">Signal</keyword>
<sequence length="429" mass="47775">MKKAIVSGLVLTSVMASVLTACGGTAVEQINKETGKATPSSTVLKFWLRGNASEPLNKSLVADFKEYEQKHPNVKIVADFVPIADVETKWNAAFAGGTAPDLFDVGIVNLPSRAQLNQFAVLDSYIQKWEDKADIQENIINLGKFKEKVYGIGYAPTPYVFAYRKDFFQEAGLDPNSPPKNWDELKQYAMKLTKKDGNQVIRAGFDIPKQEDSLLFEIFARQNGNILVDEMNEVPVFDQPTAVEAVQYLVDLMPYSIPFADMNKVDNIPFTKGKSSMSYLLPDTIKNMINNDPSLVDKIGIVSNVPGKKPATFSGLRLFSMSEQSKNKDAAWDLITFLMSKDKMAARMKDTNTAVVRKSLVEDYIKLDPAFNKPVMDAISVGSGRPSVTWSPLYRKYATQGYEESAFKRKPVDQALKDAVTKLKEEISK</sequence>
<accession>A0A4R5KS45</accession>
<feature type="chain" id="PRO_5039455666" evidence="1">
    <location>
        <begin position="22"/>
        <end position="429"/>
    </location>
</feature>